<sequence>MALLTAMIKTLMAALFVLVALALPGQAATFSMKRGLNLDQWTTWPDEDRWGDAKAILPYPEWRKFLKDDDLRALKDAGFDFLRMPVDPSPFLSAQTVALRDDLYATVLDSVRMINRAGLKVIVDMHLIPAGDSRKIGMAQVMDDPQTFDLYVDVARRMARTLAGEDPSQVAFEPMNEPILDCDSNGTSLWPDRQRKLFAAARSSATKLTLVLTGACYSAASSLEKIDPKAIPDDNVIWTFHSYDPFLLTHQGATWAGDFIPYVTGLPYPLTAVPQAQLDVTLDTIRARIKAEAPWTRQSGLLAYLDEQVASMDSPDKLLGLMDAPFKKVEAWAKLNGIKPENITLGEFGMIRQEYGNAYVMPAEYRAAYVRDMIARAEAHGFSWSVWSFGGAFGIVDAFNGDKAEPNVMDVIRSLP</sequence>
<dbReference type="RefSeq" id="WP_091578942.1">
    <property type="nucleotide sequence ID" value="NZ_FMXM01000008.1"/>
</dbReference>
<dbReference type="Pfam" id="PF00150">
    <property type="entry name" value="Cellulase"/>
    <property type="match status" value="1"/>
</dbReference>
<reference evidence="10 11" key="1">
    <citation type="submission" date="2016-10" db="EMBL/GenBank/DDBJ databases">
        <authorList>
            <person name="de Groot N.N."/>
        </authorList>
    </citation>
    <scope>NUCLEOTIDE SEQUENCE [LARGE SCALE GENOMIC DNA]</scope>
    <source>
        <strain evidence="10 11">CGMCC 1.12097</strain>
    </source>
</reference>
<keyword evidence="3" id="KW-0136">Cellulose degradation</keyword>
<evidence type="ECO:0000256" key="6">
    <source>
        <dbReference type="ARBA" id="ARBA00023326"/>
    </source>
</evidence>
<evidence type="ECO:0000313" key="11">
    <source>
        <dbReference type="Proteomes" id="UP000198588"/>
    </source>
</evidence>
<dbReference type="EMBL" id="FMXM01000008">
    <property type="protein sequence ID" value="SDA78667.1"/>
    <property type="molecule type" value="Genomic_DNA"/>
</dbReference>
<dbReference type="InterPro" id="IPR001547">
    <property type="entry name" value="Glyco_hydro_5"/>
</dbReference>
<evidence type="ECO:0000256" key="5">
    <source>
        <dbReference type="ARBA" id="ARBA00023295"/>
    </source>
</evidence>
<name>A0A1G5Y9K3_9HYPH</name>
<evidence type="ECO:0000256" key="8">
    <source>
        <dbReference type="SAM" id="SignalP"/>
    </source>
</evidence>
<dbReference type="InterPro" id="IPR017853">
    <property type="entry name" value="GH"/>
</dbReference>
<accession>A0A1G5Y9K3</accession>
<dbReference type="GO" id="GO:0009986">
    <property type="term" value="C:cell surface"/>
    <property type="evidence" value="ECO:0007669"/>
    <property type="project" value="TreeGrafter"/>
</dbReference>
<evidence type="ECO:0000256" key="2">
    <source>
        <dbReference type="ARBA" id="ARBA00022801"/>
    </source>
</evidence>
<keyword evidence="8" id="KW-0732">Signal</keyword>
<evidence type="ECO:0000256" key="7">
    <source>
        <dbReference type="RuleBase" id="RU361153"/>
    </source>
</evidence>
<dbReference type="GO" id="GO:0030245">
    <property type="term" value="P:cellulose catabolic process"/>
    <property type="evidence" value="ECO:0007669"/>
    <property type="project" value="UniProtKB-KW"/>
</dbReference>
<dbReference type="SUPFAM" id="SSF51445">
    <property type="entry name" value="(Trans)glycosidases"/>
    <property type="match status" value="1"/>
</dbReference>
<dbReference type="GO" id="GO:0005576">
    <property type="term" value="C:extracellular region"/>
    <property type="evidence" value="ECO:0007669"/>
    <property type="project" value="TreeGrafter"/>
</dbReference>
<keyword evidence="6" id="KW-0624">Polysaccharide degradation</keyword>
<gene>
    <name evidence="10" type="ORF">SAMN02927914_03017</name>
</gene>
<feature type="signal peptide" evidence="8">
    <location>
        <begin position="1"/>
        <end position="27"/>
    </location>
</feature>
<dbReference type="STRING" id="1165689.SAMN02927914_03017"/>
<dbReference type="GO" id="GO:0008422">
    <property type="term" value="F:beta-glucosidase activity"/>
    <property type="evidence" value="ECO:0007669"/>
    <property type="project" value="TreeGrafter"/>
</dbReference>
<dbReference type="PANTHER" id="PTHR31297">
    <property type="entry name" value="GLUCAN ENDO-1,6-BETA-GLUCOSIDASE B"/>
    <property type="match status" value="1"/>
</dbReference>
<evidence type="ECO:0000313" key="10">
    <source>
        <dbReference type="EMBL" id="SDA78667.1"/>
    </source>
</evidence>
<dbReference type="Gene3D" id="3.20.20.80">
    <property type="entry name" value="Glycosidases"/>
    <property type="match status" value="1"/>
</dbReference>
<evidence type="ECO:0000256" key="4">
    <source>
        <dbReference type="ARBA" id="ARBA00023277"/>
    </source>
</evidence>
<keyword evidence="5 7" id="KW-0326">Glycosidase</keyword>
<dbReference type="PANTHER" id="PTHR31297:SF41">
    <property type="entry name" value="ENDOGLUCANASE, PUTATIVE (AFU_ORTHOLOGUE AFUA_5G01830)-RELATED"/>
    <property type="match status" value="1"/>
</dbReference>
<feature type="domain" description="Glycoside hydrolase family 5" evidence="9">
    <location>
        <begin position="67"/>
        <end position="390"/>
    </location>
</feature>
<keyword evidence="2 7" id="KW-0378">Hydrolase</keyword>
<evidence type="ECO:0000259" key="9">
    <source>
        <dbReference type="Pfam" id="PF00150"/>
    </source>
</evidence>
<comment type="similarity">
    <text evidence="1 7">Belongs to the glycosyl hydrolase 5 (cellulase A) family.</text>
</comment>
<feature type="chain" id="PRO_5011735077" evidence="8">
    <location>
        <begin position="28"/>
        <end position="416"/>
    </location>
</feature>
<proteinExistence type="inferred from homology"/>
<dbReference type="AlphaFoldDB" id="A0A1G5Y9K3"/>
<organism evidence="10 11">
    <name type="scientific">Mesorhizobium qingshengii</name>
    <dbReference type="NCBI Taxonomy" id="1165689"/>
    <lineage>
        <taxon>Bacteria</taxon>
        <taxon>Pseudomonadati</taxon>
        <taxon>Pseudomonadota</taxon>
        <taxon>Alphaproteobacteria</taxon>
        <taxon>Hyphomicrobiales</taxon>
        <taxon>Phyllobacteriaceae</taxon>
        <taxon>Mesorhizobium</taxon>
    </lineage>
</organism>
<dbReference type="Proteomes" id="UP000198588">
    <property type="component" value="Unassembled WGS sequence"/>
</dbReference>
<dbReference type="OrthoDB" id="9800955at2"/>
<keyword evidence="4" id="KW-0119">Carbohydrate metabolism</keyword>
<protein>
    <submittedName>
        <fullName evidence="10">Cellulase (Glycosyl hydrolase family 5)</fullName>
    </submittedName>
</protein>
<dbReference type="InterPro" id="IPR050386">
    <property type="entry name" value="Glycosyl_hydrolase_5"/>
</dbReference>
<evidence type="ECO:0000256" key="1">
    <source>
        <dbReference type="ARBA" id="ARBA00005641"/>
    </source>
</evidence>
<evidence type="ECO:0000256" key="3">
    <source>
        <dbReference type="ARBA" id="ARBA00023001"/>
    </source>
</evidence>